<keyword evidence="6 9" id="KW-1133">Transmembrane helix</keyword>
<dbReference type="Proteomes" id="UP001501759">
    <property type="component" value="Unassembled WGS sequence"/>
</dbReference>
<name>A0ABP9J5J9_9ACTN</name>
<evidence type="ECO:0000256" key="1">
    <source>
        <dbReference type="ARBA" id="ARBA00004162"/>
    </source>
</evidence>
<comment type="similarity">
    <text evidence="9">Belongs to the TatA/E family.</text>
</comment>
<keyword evidence="2 9" id="KW-0813">Transport</keyword>
<dbReference type="RefSeq" id="WP_345654068.1">
    <property type="nucleotide sequence ID" value="NZ_BAABKB010000021.1"/>
</dbReference>
<evidence type="ECO:0000256" key="3">
    <source>
        <dbReference type="ARBA" id="ARBA00022475"/>
    </source>
</evidence>
<gene>
    <name evidence="11" type="primary">tatA_3</name>
    <name evidence="9" type="synonym">tatA</name>
    <name evidence="11" type="ORF">GCM10023335_52120</name>
</gene>
<accession>A0ABP9J5J9</accession>
<dbReference type="PANTHER" id="PTHR42982">
    <property type="entry name" value="SEC-INDEPENDENT PROTEIN TRANSLOCASE PROTEIN TATA"/>
    <property type="match status" value="1"/>
</dbReference>
<keyword evidence="3 9" id="KW-1003">Cell membrane</keyword>
<comment type="subcellular location">
    <subcellularLocation>
        <location evidence="1 9">Cell membrane</location>
        <topology evidence="1 9">Single-pass membrane protein</topology>
    </subcellularLocation>
</comment>
<evidence type="ECO:0000256" key="7">
    <source>
        <dbReference type="ARBA" id="ARBA00023010"/>
    </source>
</evidence>
<sequence length="81" mass="8597">MFGKLGAPEIVLLLVVIVLLLGAKRLPDIARSLGQSLRIIKSETSSLRETEPTDTTSSAQTAPGLRLVPDDARPGTDTGDR</sequence>
<evidence type="ECO:0000256" key="9">
    <source>
        <dbReference type="HAMAP-Rule" id="MF_00236"/>
    </source>
</evidence>
<feature type="region of interest" description="Disordered" evidence="10">
    <location>
        <begin position="41"/>
        <end position="81"/>
    </location>
</feature>
<keyword evidence="4 9" id="KW-0812">Transmembrane</keyword>
<evidence type="ECO:0000256" key="8">
    <source>
        <dbReference type="ARBA" id="ARBA00023136"/>
    </source>
</evidence>
<evidence type="ECO:0000256" key="4">
    <source>
        <dbReference type="ARBA" id="ARBA00022692"/>
    </source>
</evidence>
<proteinExistence type="inferred from homology"/>
<keyword evidence="5 9" id="KW-0653">Protein transport</keyword>
<evidence type="ECO:0000256" key="10">
    <source>
        <dbReference type="SAM" id="MobiDB-lite"/>
    </source>
</evidence>
<dbReference type="PANTHER" id="PTHR42982:SF8">
    <property type="entry name" value="SEC-INDEPENDENT PROTEIN TRANSLOCASE PROTEIN TATA"/>
    <property type="match status" value="1"/>
</dbReference>
<evidence type="ECO:0000256" key="6">
    <source>
        <dbReference type="ARBA" id="ARBA00022989"/>
    </source>
</evidence>
<keyword evidence="12" id="KW-1185">Reference proteome</keyword>
<dbReference type="HAMAP" id="MF_00236">
    <property type="entry name" value="TatA_E"/>
    <property type="match status" value="1"/>
</dbReference>
<reference evidence="12" key="1">
    <citation type="journal article" date="2019" name="Int. J. Syst. Evol. Microbiol.">
        <title>The Global Catalogue of Microorganisms (GCM) 10K type strain sequencing project: providing services to taxonomists for standard genome sequencing and annotation.</title>
        <authorList>
            <consortium name="The Broad Institute Genomics Platform"/>
            <consortium name="The Broad Institute Genome Sequencing Center for Infectious Disease"/>
            <person name="Wu L."/>
            <person name="Ma J."/>
        </authorList>
    </citation>
    <scope>NUCLEOTIDE SEQUENCE [LARGE SCALE GENOMIC DNA]</scope>
    <source>
        <strain evidence="12">JCM 18409</strain>
    </source>
</reference>
<comment type="function">
    <text evidence="9">Part of the twin-arginine translocation (Tat) system that transports large folded proteins containing a characteristic twin-arginine motif in their signal peptide across membranes. TatA could form the protein-conducting channel of the Tat system.</text>
</comment>
<dbReference type="NCBIfam" id="NF001854">
    <property type="entry name" value="PRK00575.1"/>
    <property type="match status" value="1"/>
</dbReference>
<dbReference type="Pfam" id="PF02416">
    <property type="entry name" value="TatA_B_E"/>
    <property type="match status" value="1"/>
</dbReference>
<dbReference type="Gene3D" id="1.20.5.3310">
    <property type="match status" value="1"/>
</dbReference>
<comment type="caution">
    <text evidence="11">The sequence shown here is derived from an EMBL/GenBank/DDBJ whole genome shotgun (WGS) entry which is preliminary data.</text>
</comment>
<dbReference type="EMBL" id="BAABKB010000021">
    <property type="protein sequence ID" value="GAA5021323.1"/>
    <property type="molecule type" value="Genomic_DNA"/>
</dbReference>
<evidence type="ECO:0000256" key="5">
    <source>
        <dbReference type="ARBA" id="ARBA00022927"/>
    </source>
</evidence>
<organism evidence="11 12">
    <name type="scientific">Streptomyces siamensis</name>
    <dbReference type="NCBI Taxonomy" id="1274986"/>
    <lineage>
        <taxon>Bacteria</taxon>
        <taxon>Bacillati</taxon>
        <taxon>Actinomycetota</taxon>
        <taxon>Actinomycetes</taxon>
        <taxon>Kitasatosporales</taxon>
        <taxon>Streptomycetaceae</taxon>
        <taxon>Streptomyces</taxon>
    </lineage>
</organism>
<dbReference type="InterPro" id="IPR003369">
    <property type="entry name" value="TatA/B/E"/>
</dbReference>
<keyword evidence="7 9" id="KW-0811">Translocation</keyword>
<protein>
    <recommendedName>
        <fullName evidence="9">Sec-independent protein translocase protein TatA</fullName>
    </recommendedName>
</protein>
<feature type="compositionally biased region" description="Polar residues" evidence="10">
    <location>
        <begin position="52"/>
        <end position="61"/>
    </location>
</feature>
<dbReference type="InterPro" id="IPR006312">
    <property type="entry name" value="TatA/E"/>
</dbReference>
<evidence type="ECO:0000313" key="11">
    <source>
        <dbReference type="EMBL" id="GAA5021323.1"/>
    </source>
</evidence>
<feature type="compositionally biased region" description="Basic and acidic residues" evidence="10">
    <location>
        <begin position="68"/>
        <end position="81"/>
    </location>
</feature>
<keyword evidence="8 9" id="KW-0472">Membrane</keyword>
<comment type="subunit">
    <text evidence="9">The Tat system comprises two distinct complexes: a TatABC complex, containing multiple copies of TatA, TatB and TatC subunits, and a separate TatA complex, containing only TatA subunits. Substrates initially bind to the TatABC complex, which probably triggers association of the separate TatA complex to form the active translocon.</text>
</comment>
<evidence type="ECO:0000256" key="2">
    <source>
        <dbReference type="ARBA" id="ARBA00022448"/>
    </source>
</evidence>
<evidence type="ECO:0000313" key="12">
    <source>
        <dbReference type="Proteomes" id="UP001501759"/>
    </source>
</evidence>